<dbReference type="Gene3D" id="3.40.1260.10">
    <property type="entry name" value="DsrEFH-like"/>
    <property type="match status" value="1"/>
</dbReference>
<dbReference type="Proteomes" id="UP000652231">
    <property type="component" value="Unassembled WGS sequence"/>
</dbReference>
<feature type="signal peptide" evidence="1">
    <location>
        <begin position="1"/>
        <end position="22"/>
    </location>
</feature>
<sequence length="147" mass="15954">MKTYKFILILLIALTGTTMSQAQTEAAITTTEQSIKAEGKYGILVMNPQHLKAAIKTGKTVKAKSTAIDVHIVTCGKLVKEISTNPELQNLIKSAVNDHGLNILVCGLSIEQFEVDTTLLPVETPVTQNGLIYMLGLQEQGFKTIIL</sequence>
<feature type="chain" id="PRO_5035184159" description="DsrE/DsrF-like family protein" evidence="1">
    <location>
        <begin position="23"/>
        <end position="147"/>
    </location>
</feature>
<reference evidence="2" key="2">
    <citation type="submission" date="2020-09" db="EMBL/GenBank/DDBJ databases">
        <authorList>
            <person name="Sun Q."/>
            <person name="Zhou Y."/>
        </authorList>
    </citation>
    <scope>NUCLEOTIDE SEQUENCE</scope>
    <source>
        <strain evidence="2">CGMCC 1.12924</strain>
    </source>
</reference>
<evidence type="ECO:0000313" key="3">
    <source>
        <dbReference type="Proteomes" id="UP000652231"/>
    </source>
</evidence>
<gene>
    <name evidence="2" type="ORF">GCM10011312_20080</name>
</gene>
<evidence type="ECO:0000256" key="1">
    <source>
        <dbReference type="SAM" id="SignalP"/>
    </source>
</evidence>
<dbReference type="InterPro" id="IPR003787">
    <property type="entry name" value="Sulphur_relay_DsrE/F-like"/>
</dbReference>
<comment type="caution">
    <text evidence="2">The sequence shown here is derived from an EMBL/GenBank/DDBJ whole genome shotgun (WGS) entry which is preliminary data.</text>
</comment>
<dbReference type="AlphaFoldDB" id="A0A8J2VAX5"/>
<dbReference type="InterPro" id="IPR027396">
    <property type="entry name" value="DsrEFH-like"/>
</dbReference>
<dbReference type="RefSeq" id="WP_188442128.1">
    <property type="nucleotide sequence ID" value="NZ_BMGK01000008.1"/>
</dbReference>
<name>A0A8J2VAX5_9FLAO</name>
<evidence type="ECO:0008006" key="4">
    <source>
        <dbReference type="Google" id="ProtNLM"/>
    </source>
</evidence>
<evidence type="ECO:0000313" key="2">
    <source>
        <dbReference type="EMBL" id="GGD96539.1"/>
    </source>
</evidence>
<dbReference type="Pfam" id="PF02635">
    <property type="entry name" value="DsrE"/>
    <property type="match status" value="1"/>
</dbReference>
<dbReference type="SUPFAM" id="SSF75169">
    <property type="entry name" value="DsrEFH-like"/>
    <property type="match status" value="1"/>
</dbReference>
<keyword evidence="3" id="KW-1185">Reference proteome</keyword>
<organism evidence="2 3">
    <name type="scientific">Planktosalinus lacus</name>
    <dbReference type="NCBI Taxonomy" id="1526573"/>
    <lineage>
        <taxon>Bacteria</taxon>
        <taxon>Pseudomonadati</taxon>
        <taxon>Bacteroidota</taxon>
        <taxon>Flavobacteriia</taxon>
        <taxon>Flavobacteriales</taxon>
        <taxon>Flavobacteriaceae</taxon>
        <taxon>Planktosalinus</taxon>
    </lineage>
</organism>
<accession>A0A8J2VAX5</accession>
<protein>
    <recommendedName>
        <fullName evidence="4">DsrE/DsrF-like family protein</fullName>
    </recommendedName>
</protein>
<proteinExistence type="predicted"/>
<keyword evidence="1" id="KW-0732">Signal</keyword>
<reference evidence="2" key="1">
    <citation type="journal article" date="2014" name="Int. J. Syst. Evol. Microbiol.">
        <title>Complete genome sequence of Corynebacterium casei LMG S-19264T (=DSM 44701T), isolated from a smear-ripened cheese.</title>
        <authorList>
            <consortium name="US DOE Joint Genome Institute (JGI-PGF)"/>
            <person name="Walter F."/>
            <person name="Albersmeier A."/>
            <person name="Kalinowski J."/>
            <person name="Ruckert C."/>
        </authorList>
    </citation>
    <scope>NUCLEOTIDE SEQUENCE</scope>
    <source>
        <strain evidence="2">CGMCC 1.12924</strain>
    </source>
</reference>
<dbReference type="EMBL" id="BMGK01000008">
    <property type="protein sequence ID" value="GGD96539.1"/>
    <property type="molecule type" value="Genomic_DNA"/>
</dbReference>